<evidence type="ECO:0000313" key="1">
    <source>
        <dbReference type="EMBL" id="QNN50172.1"/>
    </source>
</evidence>
<dbReference type="EMBL" id="CP060712">
    <property type="protein sequence ID" value="QNN50172.1"/>
    <property type="molecule type" value="Genomic_DNA"/>
</dbReference>
<reference evidence="1 2" key="1">
    <citation type="submission" date="2020-08" db="EMBL/GenBank/DDBJ databases">
        <title>Genome sequence of Phycicoccus endophyticus JCM 31784T.</title>
        <authorList>
            <person name="Hyun D.-W."/>
            <person name="Bae J.-W."/>
        </authorList>
    </citation>
    <scope>NUCLEOTIDE SEQUENCE [LARGE SCALE GENOMIC DNA]</scope>
    <source>
        <strain evidence="1 2">JCM 31784</strain>
    </source>
</reference>
<accession>A0A7G9R3J7</accession>
<sequence length="90" mass="9391">MTASLDDVLVLADVDDAIVTTLHEGGCSPEEIAERVSAWAGSEVAPGSVTAWLHDHGYPPCTAIYGPAMCEQPSIPGSVPPRCHTCTKEA</sequence>
<dbReference type="RefSeq" id="WP_166102397.1">
    <property type="nucleotide sequence ID" value="NZ_BMMY01000002.1"/>
</dbReference>
<dbReference type="AlphaFoldDB" id="A0A7G9R3J7"/>
<gene>
    <name evidence="1" type="ORF">H9L10_03695</name>
</gene>
<organism evidence="1 2">
    <name type="scientific">Phycicoccus endophyticus</name>
    <dbReference type="NCBI Taxonomy" id="1690220"/>
    <lineage>
        <taxon>Bacteria</taxon>
        <taxon>Bacillati</taxon>
        <taxon>Actinomycetota</taxon>
        <taxon>Actinomycetes</taxon>
        <taxon>Micrococcales</taxon>
        <taxon>Intrasporangiaceae</taxon>
        <taxon>Phycicoccus</taxon>
    </lineage>
</organism>
<name>A0A7G9R3J7_9MICO</name>
<keyword evidence="2" id="KW-1185">Reference proteome</keyword>
<proteinExistence type="predicted"/>
<evidence type="ECO:0000313" key="2">
    <source>
        <dbReference type="Proteomes" id="UP000515976"/>
    </source>
</evidence>
<dbReference type="Proteomes" id="UP000515976">
    <property type="component" value="Chromosome"/>
</dbReference>
<protein>
    <submittedName>
        <fullName evidence="1">Uncharacterized protein</fullName>
    </submittedName>
</protein>
<dbReference type="KEGG" id="pei:H9L10_03695"/>